<dbReference type="AlphaFoldDB" id="A0A9E7HWF5"/>
<dbReference type="GO" id="GO:0000122">
    <property type="term" value="P:negative regulation of transcription by RNA polymerase II"/>
    <property type="evidence" value="ECO:0007669"/>
    <property type="project" value="TreeGrafter"/>
</dbReference>
<keyword evidence="5" id="KW-0862">Zinc</keyword>
<feature type="region of interest" description="Disordered" evidence="8">
    <location>
        <begin position="55"/>
        <end position="84"/>
    </location>
</feature>
<feature type="region of interest" description="Disordered" evidence="8">
    <location>
        <begin position="218"/>
        <end position="244"/>
    </location>
</feature>
<sequence>MVWFQCEDCGENLKKPKLPNHFRICSAYKLSCIDCGKTFDQESVQRHTQCISEAEKYGPKDQGKASQKAQEKPDKPKPNADVDVNVGLSSRPPWFCSLCNTNTTSKQTLLLHADGKKHRAKARAFHAAQKQSTQTVEPTSNTEIADGKPLAKSIESNGFPKADESRDELKETVNLVAEVENDSLVKRKRKNDVIEDFAKDNEKNVHDLSNGEVIQARETGAEGRPNKKRHVEDHHDKQCHGKEFSQHKIKWKKLVTSTLKTNPDLMMKIKKLQKIIIKMVKESGVTQDEAQLREMLMNKINSSSRFVVDNKKIQLVTKAEDC</sequence>
<dbReference type="Gene3D" id="3.30.160.60">
    <property type="entry name" value="Classic Zinc Finger"/>
    <property type="match status" value="1"/>
</dbReference>
<dbReference type="OrthoDB" id="21474at2759"/>
<comment type="subcellular location">
    <subcellularLocation>
        <location evidence="1">Nucleus</location>
    </subcellularLocation>
</comment>
<evidence type="ECO:0000313" key="11">
    <source>
        <dbReference type="Proteomes" id="UP001055439"/>
    </source>
</evidence>
<evidence type="ECO:0000259" key="9">
    <source>
        <dbReference type="SMART" id="SM00451"/>
    </source>
</evidence>
<keyword evidence="2" id="KW-0479">Metal-binding</keyword>
<dbReference type="InterPro" id="IPR014898">
    <property type="entry name" value="Znf_C2H2_LYAR"/>
</dbReference>
<dbReference type="InterPro" id="IPR058719">
    <property type="entry name" value="WHD_LYAR"/>
</dbReference>
<feature type="compositionally biased region" description="Basic and acidic residues" evidence="8">
    <location>
        <begin position="219"/>
        <end position="244"/>
    </location>
</feature>
<dbReference type="GO" id="GO:0005730">
    <property type="term" value="C:nucleolus"/>
    <property type="evidence" value="ECO:0007669"/>
    <property type="project" value="TreeGrafter"/>
</dbReference>
<name>A0A9E7HWF5_9LILI</name>
<gene>
    <name evidence="10" type="ORF">MUK42_36057</name>
</gene>
<keyword evidence="3" id="KW-0677">Repeat</keyword>
<evidence type="ECO:0000256" key="7">
    <source>
        <dbReference type="PROSITE-ProRule" id="PRU01145"/>
    </source>
</evidence>
<proteinExistence type="predicted"/>
<dbReference type="GO" id="GO:0003677">
    <property type="term" value="F:DNA binding"/>
    <property type="evidence" value="ECO:0007669"/>
    <property type="project" value="InterPro"/>
</dbReference>
<organism evidence="10 11">
    <name type="scientific">Musa troglodytarum</name>
    <name type="common">fe'i banana</name>
    <dbReference type="NCBI Taxonomy" id="320322"/>
    <lineage>
        <taxon>Eukaryota</taxon>
        <taxon>Viridiplantae</taxon>
        <taxon>Streptophyta</taxon>
        <taxon>Embryophyta</taxon>
        <taxon>Tracheophyta</taxon>
        <taxon>Spermatophyta</taxon>
        <taxon>Magnoliopsida</taxon>
        <taxon>Liliopsida</taxon>
        <taxon>Zingiberales</taxon>
        <taxon>Musaceae</taxon>
        <taxon>Musa</taxon>
    </lineage>
</organism>
<evidence type="ECO:0000256" key="4">
    <source>
        <dbReference type="ARBA" id="ARBA00022771"/>
    </source>
</evidence>
<dbReference type="Proteomes" id="UP001055439">
    <property type="component" value="Chromosome 8"/>
</dbReference>
<dbReference type="Pfam" id="PF25879">
    <property type="entry name" value="WHD_LYAR"/>
    <property type="match status" value="1"/>
</dbReference>
<feature type="domain" description="U1-type" evidence="9">
    <location>
        <begin position="91"/>
        <end position="125"/>
    </location>
</feature>
<dbReference type="Gene3D" id="3.30.1490.490">
    <property type="match status" value="1"/>
</dbReference>
<dbReference type="GO" id="GO:0006364">
    <property type="term" value="P:rRNA processing"/>
    <property type="evidence" value="ECO:0007669"/>
    <property type="project" value="TreeGrafter"/>
</dbReference>
<dbReference type="SUPFAM" id="SSF57667">
    <property type="entry name" value="beta-beta-alpha zinc fingers"/>
    <property type="match status" value="3"/>
</dbReference>
<feature type="region of interest" description="Disordered" evidence="8">
    <location>
        <begin position="127"/>
        <end position="167"/>
    </location>
</feature>
<feature type="compositionally biased region" description="Polar residues" evidence="8">
    <location>
        <begin position="132"/>
        <end position="143"/>
    </location>
</feature>
<dbReference type="Pfam" id="PF12874">
    <property type="entry name" value="zf-met"/>
    <property type="match status" value="1"/>
</dbReference>
<dbReference type="PANTHER" id="PTHR13100:SF10">
    <property type="entry name" value="CELL GROWTH-REGULATING NUCLEOLAR PROTEIN"/>
    <property type="match status" value="1"/>
</dbReference>
<evidence type="ECO:0000313" key="10">
    <source>
        <dbReference type="EMBL" id="URE41681.1"/>
    </source>
</evidence>
<evidence type="ECO:0000256" key="2">
    <source>
        <dbReference type="ARBA" id="ARBA00022723"/>
    </source>
</evidence>
<dbReference type="PROSITE" id="PS51804">
    <property type="entry name" value="ZF_C2HC_LYAR"/>
    <property type="match status" value="2"/>
</dbReference>
<feature type="compositionally biased region" description="Basic and acidic residues" evidence="8">
    <location>
        <begin position="55"/>
        <end position="80"/>
    </location>
</feature>
<keyword evidence="6" id="KW-0539">Nucleus</keyword>
<evidence type="ECO:0000256" key="1">
    <source>
        <dbReference type="ARBA" id="ARBA00004123"/>
    </source>
</evidence>
<dbReference type="GO" id="GO:0008270">
    <property type="term" value="F:zinc ion binding"/>
    <property type="evidence" value="ECO:0007669"/>
    <property type="project" value="UniProtKB-KW"/>
</dbReference>
<dbReference type="InterPro" id="IPR013087">
    <property type="entry name" value="Znf_C2H2_type"/>
</dbReference>
<dbReference type="InterPro" id="IPR036236">
    <property type="entry name" value="Znf_C2H2_sf"/>
</dbReference>
<dbReference type="InterPro" id="IPR003604">
    <property type="entry name" value="Matrin/U1-like-C_Znf_C2H2"/>
</dbReference>
<dbReference type="SMART" id="SM00451">
    <property type="entry name" value="ZnF_U1"/>
    <property type="match status" value="1"/>
</dbReference>
<dbReference type="Pfam" id="PF08790">
    <property type="entry name" value="zf-LYAR"/>
    <property type="match status" value="1"/>
</dbReference>
<protein>
    <submittedName>
        <fullName evidence="10">LYAR-type C2HC zinc finger</fullName>
    </submittedName>
</protein>
<dbReference type="EMBL" id="CP097510">
    <property type="protein sequence ID" value="URE41681.1"/>
    <property type="molecule type" value="Genomic_DNA"/>
</dbReference>
<keyword evidence="11" id="KW-1185">Reference proteome</keyword>
<keyword evidence="4 7" id="KW-0863">Zinc-finger</keyword>
<evidence type="ECO:0000256" key="3">
    <source>
        <dbReference type="ARBA" id="ARBA00022737"/>
    </source>
</evidence>
<evidence type="ECO:0000256" key="8">
    <source>
        <dbReference type="SAM" id="MobiDB-lite"/>
    </source>
</evidence>
<dbReference type="FunFam" id="3.30.160.60:FF:001583">
    <property type="entry name" value="UBP1-associated proteins 1C"/>
    <property type="match status" value="1"/>
</dbReference>
<accession>A0A9E7HWF5</accession>
<evidence type="ECO:0000256" key="5">
    <source>
        <dbReference type="ARBA" id="ARBA00022833"/>
    </source>
</evidence>
<dbReference type="FunFam" id="3.30.1490.490:FF:000001">
    <property type="entry name" value="cell growth-regulating nucleolar protein-like"/>
    <property type="match status" value="1"/>
</dbReference>
<dbReference type="InterPro" id="IPR039999">
    <property type="entry name" value="LYAR"/>
</dbReference>
<dbReference type="PANTHER" id="PTHR13100">
    <property type="entry name" value="CELL GROWTH-REGULATING NUCLEOLAR PROTEIN LYAR"/>
    <property type="match status" value="1"/>
</dbReference>
<evidence type="ECO:0000256" key="6">
    <source>
        <dbReference type="ARBA" id="ARBA00023242"/>
    </source>
</evidence>
<reference evidence="10" key="1">
    <citation type="submission" date="2022-05" db="EMBL/GenBank/DDBJ databases">
        <title>The Musa troglodytarum L. genome provides insights into the mechanism of non-climacteric behaviour and enrichment of carotenoids.</title>
        <authorList>
            <person name="Wang J."/>
        </authorList>
    </citation>
    <scope>NUCLEOTIDE SEQUENCE</scope>
    <source>
        <tissue evidence="10">Leaf</tissue>
    </source>
</reference>